<dbReference type="PANTHER" id="PTHR43228">
    <property type="entry name" value="TWO-COMPONENT RESPONSE REGULATOR"/>
    <property type="match status" value="1"/>
</dbReference>
<dbReference type="RefSeq" id="WP_255389724.1">
    <property type="nucleotide sequence ID" value="NZ_CP101508.1"/>
</dbReference>
<sequence>MAQNQYQQAHKKQPGKRQKILIIDDQRSAALCLKGQLQQLGTFRVDIALTYQQALDSCQQTHYDLLFVDYHLTHHFNGFELINLLRKRNYLSALSGLIMMSSDHSLEVVLTAMAAEPDSFITKPIALAPLKTKIAEVQAAIQARAPIYHTLGQAGVPAAIERCKQQLQRTGHDPKLESLLLDLLITAGQWQAVATLITHLKQYPPTHKLLLAEARLLHHQGQRQKAITLLEQLLHRSPLIIEAYDYLSHYQEENKQYYDALKTAETALAFTPGISHRALTAAQLAADLNRHEELIAAGRTLAERLPIMDISWIICFAEFTAIFEKLYFTQPSDKLRRQLRQALATIHRRALQRVTPYQMPFLISFGHLITCRLKLGTARSTITTRKARRRLMLGLAPYFDRIPRLPSVMLADALPALAHLGETRLVGEICRALKLRDQFDGHSRHRLDDLKTDQVLGEAVRNLERQLNFGAQALVSEPATALMTYEQVLSEYPLCTEAHLGRLESQLRLHVGSEQQLKLRQSLSVISESPLPAGLHQWRARLLNQIVTAQRSLPAWLCRLGQHYVRRTERYHEHIQPDRAMAS</sequence>
<dbReference type="InterPro" id="IPR011990">
    <property type="entry name" value="TPR-like_helical_dom_sf"/>
</dbReference>
<organism evidence="3 4">
    <name type="scientific">Photobacterium atrarenae</name>
    <dbReference type="NCBI Taxonomy" id="865757"/>
    <lineage>
        <taxon>Bacteria</taxon>
        <taxon>Pseudomonadati</taxon>
        <taxon>Pseudomonadota</taxon>
        <taxon>Gammaproteobacteria</taxon>
        <taxon>Vibrionales</taxon>
        <taxon>Vibrionaceae</taxon>
        <taxon>Photobacterium</taxon>
    </lineage>
</organism>
<keyword evidence="4" id="KW-1185">Reference proteome</keyword>
<dbReference type="PANTHER" id="PTHR43228:SF1">
    <property type="entry name" value="TWO-COMPONENT RESPONSE REGULATOR ARR22"/>
    <property type="match status" value="1"/>
</dbReference>
<reference evidence="3" key="1">
    <citation type="submission" date="2022-07" db="EMBL/GenBank/DDBJ databases">
        <title>Genome sequencing of Photobacterium atrarenae GJH2-4.</title>
        <authorList>
            <person name="Park S.-J."/>
        </authorList>
    </citation>
    <scope>NUCLEOTIDE SEQUENCE</scope>
    <source>
        <strain evidence="3">GJH2-4</strain>
    </source>
</reference>
<dbReference type="Proteomes" id="UP001057998">
    <property type="component" value="Chromosome 1"/>
</dbReference>
<dbReference type="Gene3D" id="1.25.40.10">
    <property type="entry name" value="Tetratricopeptide repeat domain"/>
    <property type="match status" value="1"/>
</dbReference>
<dbReference type="InterPro" id="IPR001789">
    <property type="entry name" value="Sig_transdc_resp-reg_receiver"/>
</dbReference>
<evidence type="ECO:0000256" key="1">
    <source>
        <dbReference type="PROSITE-ProRule" id="PRU00169"/>
    </source>
</evidence>
<dbReference type="Gene3D" id="3.40.50.2300">
    <property type="match status" value="1"/>
</dbReference>
<dbReference type="PROSITE" id="PS50110">
    <property type="entry name" value="RESPONSE_REGULATORY"/>
    <property type="match status" value="1"/>
</dbReference>
<dbReference type="InterPro" id="IPR011006">
    <property type="entry name" value="CheY-like_superfamily"/>
</dbReference>
<dbReference type="SMART" id="SM00448">
    <property type="entry name" value="REC"/>
    <property type="match status" value="1"/>
</dbReference>
<gene>
    <name evidence="3" type="ORF">NNL38_03930</name>
</gene>
<dbReference type="InterPro" id="IPR052048">
    <property type="entry name" value="ST_Response_Regulator"/>
</dbReference>
<evidence type="ECO:0000313" key="3">
    <source>
        <dbReference type="EMBL" id="UTV28410.1"/>
    </source>
</evidence>
<feature type="domain" description="Response regulatory" evidence="2">
    <location>
        <begin position="19"/>
        <end position="138"/>
    </location>
</feature>
<proteinExistence type="predicted"/>
<protein>
    <submittedName>
        <fullName evidence="3">Response regulator</fullName>
    </submittedName>
</protein>
<dbReference type="SUPFAM" id="SSF48452">
    <property type="entry name" value="TPR-like"/>
    <property type="match status" value="1"/>
</dbReference>
<evidence type="ECO:0000313" key="4">
    <source>
        <dbReference type="Proteomes" id="UP001057998"/>
    </source>
</evidence>
<accession>A0ABY5GH08</accession>
<evidence type="ECO:0000259" key="2">
    <source>
        <dbReference type="PROSITE" id="PS50110"/>
    </source>
</evidence>
<dbReference type="Pfam" id="PF00072">
    <property type="entry name" value="Response_reg"/>
    <property type="match status" value="1"/>
</dbReference>
<feature type="modified residue" description="4-aspartylphosphate" evidence="1">
    <location>
        <position position="69"/>
    </location>
</feature>
<dbReference type="EMBL" id="CP101508">
    <property type="protein sequence ID" value="UTV28410.1"/>
    <property type="molecule type" value="Genomic_DNA"/>
</dbReference>
<dbReference type="SUPFAM" id="SSF52172">
    <property type="entry name" value="CheY-like"/>
    <property type="match status" value="1"/>
</dbReference>
<name>A0ABY5GH08_9GAMM</name>
<keyword evidence="1" id="KW-0597">Phosphoprotein</keyword>